<protein>
    <submittedName>
        <fullName evidence="1">Uncharacterized protein</fullName>
    </submittedName>
</protein>
<accession>A0A6H1ZVY2</accession>
<reference evidence="1" key="1">
    <citation type="submission" date="2020-03" db="EMBL/GenBank/DDBJ databases">
        <title>The deep terrestrial virosphere.</title>
        <authorList>
            <person name="Holmfeldt K."/>
            <person name="Nilsson E."/>
            <person name="Simone D."/>
            <person name="Lopez-Fernandez M."/>
            <person name="Wu X."/>
            <person name="de Brujin I."/>
            <person name="Lundin D."/>
            <person name="Andersson A."/>
            <person name="Bertilsson S."/>
            <person name="Dopson M."/>
        </authorList>
    </citation>
    <scope>NUCLEOTIDE SEQUENCE</scope>
    <source>
        <strain evidence="1">TM448A02160</strain>
    </source>
</reference>
<evidence type="ECO:0000313" key="1">
    <source>
        <dbReference type="EMBL" id="QJA51477.1"/>
    </source>
</evidence>
<dbReference type="EMBL" id="MT144266">
    <property type="protein sequence ID" value="QJA51477.1"/>
    <property type="molecule type" value="Genomic_DNA"/>
</dbReference>
<gene>
    <name evidence="1" type="ORF">TM448A02160_0011</name>
</gene>
<sequence length="72" mass="8371">MAKDKKLIWILIEQPVNPNLLYSIKEAITKDLKTIEEYNFIITPSNLRPISLKTLKKYLEALLQQVKDLEAS</sequence>
<dbReference type="AlphaFoldDB" id="A0A6H1ZVY2"/>
<organism evidence="1">
    <name type="scientific">viral metagenome</name>
    <dbReference type="NCBI Taxonomy" id="1070528"/>
    <lineage>
        <taxon>unclassified sequences</taxon>
        <taxon>metagenomes</taxon>
        <taxon>organismal metagenomes</taxon>
    </lineage>
</organism>
<name>A0A6H1ZVY2_9ZZZZ</name>
<proteinExistence type="predicted"/>